<dbReference type="EMBL" id="SNRY01008575">
    <property type="protein sequence ID" value="KAA6308288.1"/>
    <property type="molecule type" value="Genomic_DNA"/>
</dbReference>
<name>A0A5J4PHG2_9ZZZZ</name>
<organism evidence="1">
    <name type="scientific">termite gut metagenome</name>
    <dbReference type="NCBI Taxonomy" id="433724"/>
    <lineage>
        <taxon>unclassified sequences</taxon>
        <taxon>metagenomes</taxon>
        <taxon>organismal metagenomes</taxon>
    </lineage>
</organism>
<dbReference type="AlphaFoldDB" id="A0A5J4PHG2"/>
<comment type="caution">
    <text evidence="1">The sequence shown here is derived from an EMBL/GenBank/DDBJ whole genome shotgun (WGS) entry which is preliminary data.</text>
</comment>
<evidence type="ECO:0000313" key="1">
    <source>
        <dbReference type="EMBL" id="KAA6308288.1"/>
    </source>
</evidence>
<reference evidence="1" key="1">
    <citation type="submission" date="2019-03" db="EMBL/GenBank/DDBJ databases">
        <title>Single cell metagenomics reveals metabolic interactions within the superorganism composed of flagellate Streblomastix strix and complex community of Bacteroidetes bacteria on its surface.</title>
        <authorList>
            <person name="Treitli S.C."/>
            <person name="Kolisko M."/>
            <person name="Husnik F."/>
            <person name="Keeling P."/>
            <person name="Hampl V."/>
        </authorList>
    </citation>
    <scope>NUCLEOTIDE SEQUENCE</scope>
    <source>
        <strain evidence="1">STM</strain>
    </source>
</reference>
<proteinExistence type="predicted"/>
<protein>
    <submittedName>
        <fullName evidence="1">ABC transporter permease</fullName>
    </submittedName>
</protein>
<gene>
    <name evidence="1" type="ORF">EZS27_040032</name>
</gene>
<feature type="non-terminal residue" evidence="1">
    <location>
        <position position="33"/>
    </location>
</feature>
<accession>A0A5J4PHG2</accession>
<sequence length="33" mass="3963">MNRTFSRPERMRMFFKQFVTEIEQLGVNSIGIV</sequence>